<sequence length="123" mass="13086">MEISTTAPNQRIFDAEQLVRFSDEKATVTEVAVTSLSSIAVWGVRPGQEVPAHTHPDGQDTWIVLRGSLTYFLGGGQSRTISAGQIDIAVPNQIHGAKNLGNVDAVFLSIYSAPTLSVVPALL</sequence>
<protein>
    <submittedName>
        <fullName evidence="2">Cupin domain-containing protein</fullName>
    </submittedName>
</protein>
<feature type="domain" description="Cupin type-2" evidence="1">
    <location>
        <begin position="41"/>
        <end position="111"/>
    </location>
</feature>
<dbReference type="CDD" id="cd07008">
    <property type="entry name" value="cupin_yp_001338853-like"/>
    <property type="match status" value="1"/>
</dbReference>
<dbReference type="Gene3D" id="2.60.120.10">
    <property type="entry name" value="Jelly Rolls"/>
    <property type="match status" value="1"/>
</dbReference>
<gene>
    <name evidence="2" type="ORF">DLM75_19645</name>
</gene>
<dbReference type="InterPro" id="IPR013096">
    <property type="entry name" value="Cupin_2"/>
</dbReference>
<dbReference type="Pfam" id="PF07883">
    <property type="entry name" value="Cupin_2"/>
    <property type="match status" value="1"/>
</dbReference>
<dbReference type="RefSeq" id="WP_118970206.1">
    <property type="nucleotide sequence ID" value="NZ_QHCT01000007.1"/>
</dbReference>
<evidence type="ECO:0000313" key="3">
    <source>
        <dbReference type="Proteomes" id="UP000265798"/>
    </source>
</evidence>
<proteinExistence type="predicted"/>
<dbReference type="EMBL" id="QHCT01000007">
    <property type="protein sequence ID" value="RHX85743.1"/>
    <property type="molecule type" value="Genomic_DNA"/>
</dbReference>
<dbReference type="InterPro" id="IPR014710">
    <property type="entry name" value="RmlC-like_jellyroll"/>
</dbReference>
<dbReference type="OrthoDB" id="9797047at2"/>
<evidence type="ECO:0000259" key="1">
    <source>
        <dbReference type="Pfam" id="PF07883"/>
    </source>
</evidence>
<reference evidence="3" key="1">
    <citation type="submission" date="2018-05" db="EMBL/GenBank/DDBJ databases">
        <title>Leptospira yasudae sp. nov. and Leptospira stimsonii sp. nov., two pathogenic species of the genus Leptospira isolated from environmental sources.</title>
        <authorList>
            <person name="Casanovas-Massana A."/>
            <person name="Hamond C."/>
            <person name="Santos L.A."/>
            <person name="Hacker K.P."/>
            <person name="Balassiano I."/>
            <person name="Medeiros M.A."/>
            <person name="Reis M.G."/>
            <person name="Ko A.I."/>
            <person name="Wunder E.A."/>
        </authorList>
    </citation>
    <scope>NUCLEOTIDE SEQUENCE [LARGE SCALE GENOMIC DNA]</scope>
    <source>
        <strain evidence="3">Yale</strain>
    </source>
</reference>
<dbReference type="AlphaFoldDB" id="A0A396YV04"/>
<dbReference type="SUPFAM" id="SSF51182">
    <property type="entry name" value="RmlC-like cupins"/>
    <property type="match status" value="1"/>
</dbReference>
<dbReference type="Proteomes" id="UP000265798">
    <property type="component" value="Unassembled WGS sequence"/>
</dbReference>
<organism evidence="2 3">
    <name type="scientific">Leptospira stimsonii</name>
    <dbReference type="NCBI Taxonomy" id="2202203"/>
    <lineage>
        <taxon>Bacteria</taxon>
        <taxon>Pseudomonadati</taxon>
        <taxon>Spirochaetota</taxon>
        <taxon>Spirochaetia</taxon>
        <taxon>Leptospirales</taxon>
        <taxon>Leptospiraceae</taxon>
        <taxon>Leptospira</taxon>
    </lineage>
</organism>
<dbReference type="InterPro" id="IPR011051">
    <property type="entry name" value="RmlC_Cupin_sf"/>
</dbReference>
<name>A0A396YV04_9LEPT</name>
<evidence type="ECO:0000313" key="2">
    <source>
        <dbReference type="EMBL" id="RHX85743.1"/>
    </source>
</evidence>
<comment type="caution">
    <text evidence="2">The sequence shown here is derived from an EMBL/GenBank/DDBJ whole genome shotgun (WGS) entry which is preliminary data.</text>
</comment>
<accession>A0A396YV04</accession>